<keyword evidence="4" id="KW-1185">Reference proteome</keyword>
<proteinExistence type="predicted"/>
<comment type="caution">
    <text evidence="2">The sequence shown here is derived from an EMBL/GenBank/DDBJ whole genome shotgun (WGS) entry which is preliminary data.</text>
</comment>
<dbReference type="EMBL" id="BGPR01086794">
    <property type="protein sequence ID" value="GBM04740.1"/>
    <property type="molecule type" value="Genomic_DNA"/>
</dbReference>
<dbReference type="Proteomes" id="UP000499080">
    <property type="component" value="Unassembled WGS sequence"/>
</dbReference>
<reference evidence="2 4" key="1">
    <citation type="journal article" date="2019" name="Sci. Rep.">
        <title>Orb-weaving spider Araneus ventricosus genome elucidates the spidroin gene catalogue.</title>
        <authorList>
            <person name="Kono N."/>
            <person name="Nakamura H."/>
            <person name="Ohtoshi R."/>
            <person name="Moran D.A.P."/>
            <person name="Shinohara A."/>
            <person name="Yoshida Y."/>
            <person name="Fujiwara M."/>
            <person name="Mori M."/>
            <person name="Tomita M."/>
            <person name="Arakawa K."/>
        </authorList>
    </citation>
    <scope>NUCLEOTIDE SEQUENCE [LARGE SCALE GENOMIC DNA]</scope>
</reference>
<name>A0A4Y2CK24_ARAVE</name>
<evidence type="ECO:0000256" key="1">
    <source>
        <dbReference type="SAM" id="MobiDB-lite"/>
    </source>
</evidence>
<evidence type="ECO:0000313" key="4">
    <source>
        <dbReference type="Proteomes" id="UP000499080"/>
    </source>
</evidence>
<feature type="region of interest" description="Disordered" evidence="1">
    <location>
        <begin position="47"/>
        <end position="79"/>
    </location>
</feature>
<protein>
    <submittedName>
        <fullName evidence="2">Uncharacterized protein</fullName>
    </submittedName>
</protein>
<evidence type="ECO:0000313" key="3">
    <source>
        <dbReference type="EMBL" id="GBM04745.1"/>
    </source>
</evidence>
<dbReference type="EMBL" id="BGPR01086795">
    <property type="protein sequence ID" value="GBM04745.1"/>
    <property type="molecule type" value="Genomic_DNA"/>
</dbReference>
<sequence>MSHILFHFSEAAALMRLLPLCTMDGANVSRTKQGHGSCKRTENAFRRAAPRTKDSSVQHRRRLSPLKETHSTPKVSLEGRPTKNLLAGQLVYHELSYAEIRDLGVEFGLEWMARSVGDYLAPHLLMNPLRLCGGRLDLRPDQSCVAAFTCEGVAFGTAQRQSSAATTAFVRIRDRHAYSSLYPSIIICITLVSSGVSL</sequence>
<gene>
    <name evidence="3" type="ORF">AVEN_145947_1</name>
    <name evidence="2" type="ORF">AVEN_85232_1</name>
</gene>
<feature type="compositionally biased region" description="Basic and acidic residues" evidence="1">
    <location>
        <begin position="47"/>
        <end position="57"/>
    </location>
</feature>
<accession>A0A4Y2CK24</accession>
<evidence type="ECO:0000313" key="2">
    <source>
        <dbReference type="EMBL" id="GBM04740.1"/>
    </source>
</evidence>
<organism evidence="2 4">
    <name type="scientific">Araneus ventricosus</name>
    <name type="common">Orbweaver spider</name>
    <name type="synonym">Epeira ventricosa</name>
    <dbReference type="NCBI Taxonomy" id="182803"/>
    <lineage>
        <taxon>Eukaryota</taxon>
        <taxon>Metazoa</taxon>
        <taxon>Ecdysozoa</taxon>
        <taxon>Arthropoda</taxon>
        <taxon>Chelicerata</taxon>
        <taxon>Arachnida</taxon>
        <taxon>Araneae</taxon>
        <taxon>Araneomorphae</taxon>
        <taxon>Entelegynae</taxon>
        <taxon>Araneoidea</taxon>
        <taxon>Araneidae</taxon>
        <taxon>Araneus</taxon>
    </lineage>
</organism>
<dbReference type="AlphaFoldDB" id="A0A4Y2CK24"/>